<accession>A0A3N0XJY4</accession>
<evidence type="ECO:0008006" key="4">
    <source>
        <dbReference type="Google" id="ProtNLM"/>
    </source>
</evidence>
<proteinExistence type="predicted"/>
<evidence type="ECO:0000313" key="3">
    <source>
        <dbReference type="Proteomes" id="UP000281406"/>
    </source>
</evidence>
<dbReference type="EMBL" id="RJVU01072342">
    <property type="protein sequence ID" value="ROI37394.1"/>
    <property type="molecule type" value="Genomic_DNA"/>
</dbReference>
<evidence type="ECO:0000313" key="2">
    <source>
        <dbReference type="EMBL" id="ROI37394.1"/>
    </source>
</evidence>
<name>A0A3N0XJY4_ANAGA</name>
<gene>
    <name evidence="2" type="ORF">DPX16_5076</name>
</gene>
<feature type="signal peptide" evidence="1">
    <location>
        <begin position="1"/>
        <end position="23"/>
    </location>
</feature>
<sequence>MAIYVTAVCSCVCVCVVSRGARGVCREACWTVSSAGVSGLAPGVHTRANEREKSRRDERRAAKLNELRLCFGINISIKR</sequence>
<evidence type="ECO:0000256" key="1">
    <source>
        <dbReference type="SAM" id="SignalP"/>
    </source>
</evidence>
<keyword evidence="3" id="KW-1185">Reference proteome</keyword>
<feature type="chain" id="PRO_5018335125" description="Secreted protein" evidence="1">
    <location>
        <begin position="24"/>
        <end position="79"/>
    </location>
</feature>
<organism evidence="2 3">
    <name type="scientific">Anabarilius grahami</name>
    <name type="common">Kanglang fish</name>
    <name type="synonym">Barilius grahami</name>
    <dbReference type="NCBI Taxonomy" id="495550"/>
    <lineage>
        <taxon>Eukaryota</taxon>
        <taxon>Metazoa</taxon>
        <taxon>Chordata</taxon>
        <taxon>Craniata</taxon>
        <taxon>Vertebrata</taxon>
        <taxon>Euteleostomi</taxon>
        <taxon>Actinopterygii</taxon>
        <taxon>Neopterygii</taxon>
        <taxon>Teleostei</taxon>
        <taxon>Ostariophysi</taxon>
        <taxon>Cypriniformes</taxon>
        <taxon>Xenocyprididae</taxon>
        <taxon>Xenocypridinae</taxon>
        <taxon>Xenocypridinae incertae sedis</taxon>
        <taxon>Anabarilius</taxon>
    </lineage>
</organism>
<keyword evidence="1" id="KW-0732">Signal</keyword>
<comment type="caution">
    <text evidence="2">The sequence shown here is derived from an EMBL/GenBank/DDBJ whole genome shotgun (WGS) entry which is preliminary data.</text>
</comment>
<reference evidence="2 3" key="1">
    <citation type="submission" date="2018-10" db="EMBL/GenBank/DDBJ databases">
        <title>Genome assembly for a Yunnan-Guizhou Plateau 3E fish, Anabarilius grahami (Regan), and its evolutionary and genetic applications.</title>
        <authorList>
            <person name="Jiang W."/>
        </authorList>
    </citation>
    <scope>NUCLEOTIDE SEQUENCE [LARGE SCALE GENOMIC DNA]</scope>
    <source>
        <strain evidence="2">AG-KIZ</strain>
        <tissue evidence="2">Muscle</tissue>
    </source>
</reference>
<protein>
    <recommendedName>
        <fullName evidence="4">Secreted protein</fullName>
    </recommendedName>
</protein>
<dbReference type="AlphaFoldDB" id="A0A3N0XJY4"/>
<dbReference type="Proteomes" id="UP000281406">
    <property type="component" value="Unassembled WGS sequence"/>
</dbReference>